<feature type="domain" description="Tyr recombinase" evidence="2">
    <location>
        <begin position="1"/>
        <end position="47"/>
    </location>
</feature>
<dbReference type="EMBL" id="JAUSTR010000025">
    <property type="protein sequence ID" value="MDQ0163800.1"/>
    <property type="molecule type" value="Genomic_DNA"/>
</dbReference>
<dbReference type="Gene3D" id="1.10.443.10">
    <property type="entry name" value="Intergrase catalytic core"/>
    <property type="match status" value="1"/>
</dbReference>
<dbReference type="InterPro" id="IPR011010">
    <property type="entry name" value="DNA_brk_join_enz"/>
</dbReference>
<evidence type="ECO:0000256" key="1">
    <source>
        <dbReference type="ARBA" id="ARBA00023172"/>
    </source>
</evidence>
<gene>
    <name evidence="3" type="ORF">J2S06_002911</name>
</gene>
<dbReference type="PROSITE" id="PS51898">
    <property type="entry name" value="TYR_RECOMBINASE"/>
    <property type="match status" value="1"/>
</dbReference>
<dbReference type="Pfam" id="PF00589">
    <property type="entry name" value="Phage_integrase"/>
    <property type="match status" value="1"/>
</dbReference>
<sequence length="47" mass="5558">MMLLLETGIRASECIGIRLSDIDFQRSRMLIQNTIGYRLRYVLIQKK</sequence>
<reference evidence="3 4" key="1">
    <citation type="submission" date="2023-07" db="EMBL/GenBank/DDBJ databases">
        <title>Genomic Encyclopedia of Type Strains, Phase IV (KMG-IV): sequencing the most valuable type-strain genomes for metagenomic binning, comparative biology and taxonomic classification.</title>
        <authorList>
            <person name="Goeker M."/>
        </authorList>
    </citation>
    <scope>NUCLEOTIDE SEQUENCE [LARGE SCALE GENOMIC DNA]</scope>
    <source>
        <strain evidence="3 4">DSM 19092</strain>
    </source>
</reference>
<dbReference type="InterPro" id="IPR002104">
    <property type="entry name" value="Integrase_catalytic"/>
</dbReference>
<protein>
    <submittedName>
        <fullName evidence="3">Integrase</fullName>
    </submittedName>
</protein>
<organism evidence="3 4">
    <name type="scientific">Aeribacillus alveayuensis</name>
    <dbReference type="NCBI Taxonomy" id="279215"/>
    <lineage>
        <taxon>Bacteria</taxon>
        <taxon>Bacillati</taxon>
        <taxon>Bacillota</taxon>
        <taxon>Bacilli</taxon>
        <taxon>Bacillales</taxon>
        <taxon>Bacillaceae</taxon>
        <taxon>Aeribacillus</taxon>
    </lineage>
</organism>
<keyword evidence="1" id="KW-0233">DNA recombination</keyword>
<dbReference type="InterPro" id="IPR013762">
    <property type="entry name" value="Integrase-like_cat_sf"/>
</dbReference>
<name>A0ABT9VT55_9BACI</name>
<keyword evidence="4" id="KW-1185">Reference proteome</keyword>
<evidence type="ECO:0000313" key="4">
    <source>
        <dbReference type="Proteomes" id="UP001225646"/>
    </source>
</evidence>
<comment type="caution">
    <text evidence="3">The sequence shown here is derived from an EMBL/GenBank/DDBJ whole genome shotgun (WGS) entry which is preliminary data.</text>
</comment>
<dbReference type="Proteomes" id="UP001225646">
    <property type="component" value="Unassembled WGS sequence"/>
</dbReference>
<evidence type="ECO:0000313" key="3">
    <source>
        <dbReference type="EMBL" id="MDQ0163800.1"/>
    </source>
</evidence>
<evidence type="ECO:0000259" key="2">
    <source>
        <dbReference type="PROSITE" id="PS51898"/>
    </source>
</evidence>
<accession>A0ABT9VT55</accession>
<dbReference type="SUPFAM" id="SSF56349">
    <property type="entry name" value="DNA breaking-rejoining enzymes"/>
    <property type="match status" value="1"/>
</dbReference>
<proteinExistence type="predicted"/>